<organism evidence="2 3">
    <name type="scientific">Alkalibacillus haloalkaliphilus</name>
    <dbReference type="NCBI Taxonomy" id="94136"/>
    <lineage>
        <taxon>Bacteria</taxon>
        <taxon>Bacillati</taxon>
        <taxon>Bacillota</taxon>
        <taxon>Bacilli</taxon>
        <taxon>Bacillales</taxon>
        <taxon>Bacillaceae</taxon>
        <taxon>Alkalibacillus</taxon>
    </lineage>
</organism>
<name>A0A511W4P4_9BACI</name>
<dbReference type="Proteomes" id="UP000321440">
    <property type="component" value="Unassembled WGS sequence"/>
</dbReference>
<evidence type="ECO:0000256" key="1">
    <source>
        <dbReference type="SAM" id="MobiDB-lite"/>
    </source>
</evidence>
<proteinExistence type="predicted"/>
<evidence type="ECO:0000313" key="3">
    <source>
        <dbReference type="Proteomes" id="UP000321440"/>
    </source>
</evidence>
<dbReference type="Gene3D" id="1.20.58.1000">
    <property type="entry name" value="Metal-sensitive repressor, helix protomer"/>
    <property type="match status" value="1"/>
</dbReference>
<dbReference type="CDD" id="cd10148">
    <property type="entry name" value="CsoR-like_DUF156"/>
    <property type="match status" value="1"/>
</dbReference>
<dbReference type="RefSeq" id="WP_146816499.1">
    <property type="nucleotide sequence ID" value="NZ_BJYA01000012.1"/>
</dbReference>
<comment type="caution">
    <text evidence="2">The sequence shown here is derived from an EMBL/GenBank/DDBJ whole genome shotgun (WGS) entry which is preliminary data.</text>
</comment>
<dbReference type="EMBL" id="BJYA01000012">
    <property type="protein sequence ID" value="GEN46045.1"/>
    <property type="molecule type" value="Genomic_DNA"/>
</dbReference>
<dbReference type="InterPro" id="IPR038390">
    <property type="entry name" value="Metal_Tscrpt_repr_sf"/>
</dbReference>
<protein>
    <submittedName>
        <fullName evidence="2">Transcriptional regulator</fullName>
    </submittedName>
</protein>
<keyword evidence="3" id="KW-1185">Reference proteome</keyword>
<dbReference type="InterPro" id="IPR003735">
    <property type="entry name" value="Metal_Tscrpt_repr"/>
</dbReference>
<feature type="region of interest" description="Disordered" evidence="1">
    <location>
        <begin position="1"/>
        <end position="30"/>
    </location>
</feature>
<sequence>MSQNENIDPKMVSDEEPVVPRTNSEKEQMLNRLKRIEGQVRGLQKMIEEDRYCVDVLVQISAVNAALNKVGYSMMERHARMCVHQAVKQGEGDEYMEELMKVVQQYTK</sequence>
<dbReference type="Pfam" id="PF02583">
    <property type="entry name" value="Trns_repr_metal"/>
    <property type="match status" value="1"/>
</dbReference>
<accession>A0A511W4P4</accession>
<reference evidence="2 3" key="1">
    <citation type="submission" date="2019-07" db="EMBL/GenBank/DDBJ databases">
        <title>Whole genome shotgun sequence of Alkalibacillus haloalkaliphilus NBRC 103110.</title>
        <authorList>
            <person name="Hosoyama A."/>
            <person name="Uohara A."/>
            <person name="Ohji S."/>
            <person name="Ichikawa N."/>
        </authorList>
    </citation>
    <scope>NUCLEOTIDE SEQUENCE [LARGE SCALE GENOMIC DNA]</scope>
    <source>
        <strain evidence="2 3">NBRC 103110</strain>
    </source>
</reference>
<dbReference type="OrthoDB" id="9811244at2"/>
<evidence type="ECO:0000313" key="2">
    <source>
        <dbReference type="EMBL" id="GEN46045.1"/>
    </source>
</evidence>
<dbReference type="PANTHER" id="PTHR33677:SF3">
    <property type="entry name" value="COPPER-SENSING TRANSCRIPTIONAL REPRESSOR RICR"/>
    <property type="match status" value="1"/>
</dbReference>
<dbReference type="AlphaFoldDB" id="A0A511W4P4"/>
<gene>
    <name evidence="2" type="ORF">AHA02nite_18210</name>
</gene>
<dbReference type="GO" id="GO:0003677">
    <property type="term" value="F:DNA binding"/>
    <property type="evidence" value="ECO:0007669"/>
    <property type="project" value="InterPro"/>
</dbReference>
<dbReference type="PANTHER" id="PTHR33677">
    <property type="entry name" value="TRANSCRIPTIONAL REPRESSOR FRMR-RELATED"/>
    <property type="match status" value="1"/>
</dbReference>
<dbReference type="GO" id="GO:0045892">
    <property type="term" value="P:negative regulation of DNA-templated transcription"/>
    <property type="evidence" value="ECO:0007669"/>
    <property type="project" value="UniProtKB-ARBA"/>
</dbReference>
<dbReference type="GO" id="GO:0046872">
    <property type="term" value="F:metal ion binding"/>
    <property type="evidence" value="ECO:0007669"/>
    <property type="project" value="InterPro"/>
</dbReference>